<proteinExistence type="predicted"/>
<evidence type="ECO:0000313" key="2">
    <source>
        <dbReference type="Proteomes" id="UP000220210"/>
    </source>
</evidence>
<organism evidence="1 2">
    <name type="scientific">Bacillus cereus</name>
    <dbReference type="NCBI Taxonomy" id="1396"/>
    <lineage>
        <taxon>Bacteria</taxon>
        <taxon>Bacillati</taxon>
        <taxon>Bacillota</taxon>
        <taxon>Bacilli</taxon>
        <taxon>Bacillales</taxon>
        <taxon>Bacillaceae</taxon>
        <taxon>Bacillus</taxon>
        <taxon>Bacillus cereus group</taxon>
    </lineage>
</organism>
<name>A0A9X6VRY1_BACCE</name>
<accession>A0A9X6VRY1</accession>
<dbReference type="RefSeq" id="WP_098434399.1">
    <property type="nucleotide sequence ID" value="NZ_NTSO01000031.1"/>
</dbReference>
<comment type="caution">
    <text evidence="1">The sequence shown here is derived from an EMBL/GenBank/DDBJ whole genome shotgun (WGS) entry which is preliminary data.</text>
</comment>
<evidence type="ECO:0000313" key="1">
    <source>
        <dbReference type="EMBL" id="PFF41516.1"/>
    </source>
</evidence>
<dbReference type="Proteomes" id="UP000220210">
    <property type="component" value="Unassembled WGS sequence"/>
</dbReference>
<sequence length="568" mass="66408">MSIPKNVLLELTETFEKFNSCNLNDVYINLFSQQLLNLSVTKEHGAIILSPINDDIIYNKSLKIVKEILEIKGLSNIKIINQKKDIIIFFNEIIKTIKEMLEGKIAVFHKNDILLKGFTLTSYMLQLHQQVQLILHGRLTTYKIEGLDIVESNILNFIENNTSKVNKDINGILGKDKAILQYLIALTMSTPEYDTHLHTMNEKDFEYLYLHIYALVDLISKRELITSKIFEEINMTVTDGEFIFHDKNWANILNEFGETFVDERISTPNEDFPNIINVLKKNFHKALGFNFDNLEKFITFEENLLPKQEKQLCYPFFKDYLITLMTEHTGCKKEEAIKTIDYYTLQPITNKDLYFESIDKFEYRILDKPLVPIQIKGHILYLVSIPLLLNAINITYHKLIYNLIPECKKDNSKPIQKKVKNDLVLNIEDIVKNYTVNYLSNAKDFTIYDNEKQRKFSFTSEMDVIAIVNKTLLIIECKDLQYKFTPFGYRKDIQKALKYINEISSEMLEIKDNINIIQKYFNEEIKAIIPILVFKTHNIVINSPIDKKGVIITSLHKFEDTLKSLMNQ</sequence>
<dbReference type="EMBL" id="NTSO01000031">
    <property type="protein sequence ID" value="PFF41516.1"/>
    <property type="molecule type" value="Genomic_DNA"/>
</dbReference>
<evidence type="ECO:0008006" key="3">
    <source>
        <dbReference type="Google" id="ProtNLM"/>
    </source>
</evidence>
<protein>
    <recommendedName>
        <fullName evidence="3">NERD domain-containing protein</fullName>
    </recommendedName>
</protein>
<reference evidence="1 2" key="1">
    <citation type="submission" date="2017-09" db="EMBL/GenBank/DDBJ databases">
        <title>Large-scale bioinformatics analysis of Bacillus genomes uncovers conserved roles of natural products in bacterial physiology.</title>
        <authorList>
            <consortium name="Agbiome Team Llc"/>
            <person name="Bleich R.M."/>
            <person name="Kirk G.J."/>
            <person name="Santa Maria K.C."/>
            <person name="Allen S.E."/>
            <person name="Farag S."/>
            <person name="Shank E.A."/>
            <person name="Bowers A."/>
        </authorList>
    </citation>
    <scope>NUCLEOTIDE SEQUENCE [LARGE SCALE GENOMIC DNA]</scope>
    <source>
        <strain evidence="1 2">AFS020204</strain>
    </source>
</reference>
<dbReference type="AlphaFoldDB" id="A0A9X6VRY1"/>
<gene>
    <name evidence="1" type="ORF">CN357_31910</name>
</gene>